<dbReference type="PANTHER" id="PTHR31881">
    <property type="match status" value="1"/>
</dbReference>
<sequence>MNTLDFIAAATCFAAWFLFAWSTDRKHSWLPVSLTQVMHVHRARWMENCLRRDLKMIDTSIMASLQQGTGFFASTTLLAIGGCFALLGATDQVLGVLSHLPFSVPADREAFELKVAGLIVIFAYSFFKFGWSLRLFNYCQMLIGAVPMVDDAQADPKHAELCVKRAIAINKLAGKHFNAGFRAIFISLGYIGWFIGPVVFLCSSGLVMLVLARRQYFSAARAALMEGVDL</sequence>
<name>A0A9X3UGZ2_9HYPH</name>
<keyword evidence="1" id="KW-1133">Transmembrane helix</keyword>
<dbReference type="PANTHER" id="PTHR31881:SF6">
    <property type="entry name" value="OS09G0494600 PROTEIN"/>
    <property type="match status" value="1"/>
</dbReference>
<evidence type="ECO:0000256" key="1">
    <source>
        <dbReference type="SAM" id="Phobius"/>
    </source>
</evidence>
<keyword evidence="1" id="KW-0812">Transmembrane</keyword>
<reference evidence="2" key="1">
    <citation type="submission" date="2022-11" db="EMBL/GenBank/DDBJ databases">
        <title>Draft genome sequence of Hoeflea poritis E7-10 and Hoeflea prorocentri PM5-8, separated from scleractinian coral Porites lutea and marine dinoflagellate.</title>
        <authorList>
            <person name="Zhang G."/>
            <person name="Wei Q."/>
            <person name="Cai L."/>
        </authorList>
    </citation>
    <scope>NUCLEOTIDE SEQUENCE</scope>
    <source>
        <strain evidence="2">PM5-8</strain>
    </source>
</reference>
<organism evidence="2 3">
    <name type="scientific">Hoeflea prorocentri</name>
    <dbReference type="NCBI Taxonomy" id="1922333"/>
    <lineage>
        <taxon>Bacteria</taxon>
        <taxon>Pseudomonadati</taxon>
        <taxon>Pseudomonadota</taxon>
        <taxon>Alphaproteobacteria</taxon>
        <taxon>Hyphomicrobiales</taxon>
        <taxon>Rhizobiaceae</taxon>
        <taxon>Hoeflea</taxon>
    </lineage>
</organism>
<dbReference type="InterPro" id="IPR006747">
    <property type="entry name" value="DUF599"/>
</dbReference>
<keyword evidence="1" id="KW-0472">Membrane</keyword>
<proteinExistence type="predicted"/>
<gene>
    <name evidence="2" type="ORF">OQ273_07690</name>
</gene>
<feature type="transmembrane region" description="Helical" evidence="1">
    <location>
        <begin position="110"/>
        <end position="127"/>
    </location>
</feature>
<keyword evidence="3" id="KW-1185">Reference proteome</keyword>
<evidence type="ECO:0000313" key="2">
    <source>
        <dbReference type="EMBL" id="MDA5398448.1"/>
    </source>
</evidence>
<feature type="transmembrane region" description="Helical" evidence="1">
    <location>
        <begin position="190"/>
        <end position="212"/>
    </location>
</feature>
<comment type="caution">
    <text evidence="2">The sequence shown here is derived from an EMBL/GenBank/DDBJ whole genome shotgun (WGS) entry which is preliminary data.</text>
</comment>
<accession>A0A9X3UGZ2</accession>
<protein>
    <submittedName>
        <fullName evidence="2">DUF599 family protein</fullName>
    </submittedName>
</protein>
<dbReference type="Proteomes" id="UP001151234">
    <property type="component" value="Unassembled WGS sequence"/>
</dbReference>
<dbReference type="EMBL" id="JAPJZI010000001">
    <property type="protein sequence ID" value="MDA5398448.1"/>
    <property type="molecule type" value="Genomic_DNA"/>
</dbReference>
<feature type="transmembrane region" description="Helical" evidence="1">
    <location>
        <begin position="70"/>
        <end position="89"/>
    </location>
</feature>
<dbReference type="AlphaFoldDB" id="A0A9X3UGZ2"/>
<evidence type="ECO:0000313" key="3">
    <source>
        <dbReference type="Proteomes" id="UP001151234"/>
    </source>
</evidence>
<dbReference type="RefSeq" id="WP_267989869.1">
    <property type="nucleotide sequence ID" value="NZ_JAPJZI010000001.1"/>
</dbReference>
<dbReference type="Pfam" id="PF04654">
    <property type="entry name" value="DUF599"/>
    <property type="match status" value="1"/>
</dbReference>